<reference evidence="1" key="1">
    <citation type="journal article" date="2020" name="Stud. Mycol.">
        <title>101 Dothideomycetes genomes: a test case for predicting lifestyles and emergence of pathogens.</title>
        <authorList>
            <person name="Haridas S."/>
            <person name="Albert R."/>
            <person name="Binder M."/>
            <person name="Bloem J."/>
            <person name="Labutti K."/>
            <person name="Salamov A."/>
            <person name="Andreopoulos B."/>
            <person name="Baker S."/>
            <person name="Barry K."/>
            <person name="Bills G."/>
            <person name="Bluhm B."/>
            <person name="Cannon C."/>
            <person name="Castanera R."/>
            <person name="Culley D."/>
            <person name="Daum C."/>
            <person name="Ezra D."/>
            <person name="Gonzalez J."/>
            <person name="Henrissat B."/>
            <person name="Kuo A."/>
            <person name="Liang C."/>
            <person name="Lipzen A."/>
            <person name="Lutzoni F."/>
            <person name="Magnuson J."/>
            <person name="Mondo S."/>
            <person name="Nolan M."/>
            <person name="Ohm R."/>
            <person name="Pangilinan J."/>
            <person name="Park H.-J."/>
            <person name="Ramirez L."/>
            <person name="Alfaro M."/>
            <person name="Sun H."/>
            <person name="Tritt A."/>
            <person name="Yoshinaga Y."/>
            <person name="Zwiers L.-H."/>
            <person name="Turgeon B."/>
            <person name="Goodwin S."/>
            <person name="Spatafora J."/>
            <person name="Crous P."/>
            <person name="Grigoriev I."/>
        </authorList>
    </citation>
    <scope>NUCLEOTIDE SEQUENCE</scope>
    <source>
        <strain evidence="1">ATCC 74209</strain>
    </source>
</reference>
<organism evidence="1 2">
    <name type="scientific">Delitschia confertaspora ATCC 74209</name>
    <dbReference type="NCBI Taxonomy" id="1513339"/>
    <lineage>
        <taxon>Eukaryota</taxon>
        <taxon>Fungi</taxon>
        <taxon>Dikarya</taxon>
        <taxon>Ascomycota</taxon>
        <taxon>Pezizomycotina</taxon>
        <taxon>Dothideomycetes</taxon>
        <taxon>Pleosporomycetidae</taxon>
        <taxon>Pleosporales</taxon>
        <taxon>Delitschiaceae</taxon>
        <taxon>Delitschia</taxon>
    </lineage>
</organism>
<protein>
    <submittedName>
        <fullName evidence="1">4-carboxymuconolactone decarboxylase-like protein</fullName>
    </submittedName>
</protein>
<accession>A0A9P4JR02</accession>
<dbReference type="PANTHER" id="PTHR34846">
    <property type="entry name" value="4-CARBOXYMUCONOLACTONE DECARBOXYLASE FAMILY PROTEIN (AFU_ORTHOLOGUE AFUA_6G11590)"/>
    <property type="match status" value="1"/>
</dbReference>
<evidence type="ECO:0000313" key="2">
    <source>
        <dbReference type="Proteomes" id="UP000799536"/>
    </source>
</evidence>
<keyword evidence="2" id="KW-1185">Reference proteome</keyword>
<proteinExistence type="predicted"/>
<dbReference type="Gene3D" id="1.20.1290.10">
    <property type="entry name" value="AhpD-like"/>
    <property type="match status" value="1"/>
</dbReference>
<dbReference type="EMBL" id="ML993924">
    <property type="protein sequence ID" value="KAF2202799.1"/>
    <property type="molecule type" value="Genomic_DNA"/>
</dbReference>
<gene>
    <name evidence="1" type="ORF">GQ43DRAFT_368382</name>
</gene>
<evidence type="ECO:0000313" key="1">
    <source>
        <dbReference type="EMBL" id="KAF2202799.1"/>
    </source>
</evidence>
<dbReference type="Proteomes" id="UP000799536">
    <property type="component" value="Unassembled WGS sequence"/>
</dbReference>
<name>A0A9P4JR02_9PLEO</name>
<comment type="caution">
    <text evidence="1">The sequence shown here is derived from an EMBL/GenBank/DDBJ whole genome shotgun (WGS) entry which is preliminary data.</text>
</comment>
<dbReference type="PANTHER" id="PTHR34846:SF9">
    <property type="entry name" value="4-CARBOXYMUCONOLACTONE DECARBOXYLASE FAMILY PROTEIN (AFU_ORTHOLOGUE AFUA_1G03690)"/>
    <property type="match status" value="1"/>
</dbReference>
<dbReference type="InterPro" id="IPR029032">
    <property type="entry name" value="AhpD-like"/>
</dbReference>
<dbReference type="SUPFAM" id="SSF69118">
    <property type="entry name" value="AhpD-like"/>
    <property type="match status" value="1"/>
</dbReference>
<dbReference type="OrthoDB" id="2135488at2759"/>
<feature type="non-terminal residue" evidence="1">
    <location>
        <position position="1"/>
    </location>
</feature>
<dbReference type="AlphaFoldDB" id="A0A9P4JR02"/>
<sequence length="181" mass="20539">PIPPEFENDDEQAVVERVKQRRGDEGLLELDLALLHSPPVADGWNSFLGAIRTGTTLPASIRETIICRVAVLNKAWYEWEQHMPLLRACSGITESHISYIFNSPAEEDTVFMIDEELDEKYRAVMLYTDCMTVNVKVEDAVFERLKKSFSKREIVEISSTVAAYNCVSRFLVALDVGVKNR</sequence>